<accession>A0A7U3ZS97</accession>
<dbReference type="SMART" id="SM01232">
    <property type="entry name" value="H2TH"/>
    <property type="match status" value="1"/>
</dbReference>
<dbReference type="SUPFAM" id="SSF81624">
    <property type="entry name" value="N-terminal domain of MutM-like DNA repair proteins"/>
    <property type="match status" value="1"/>
</dbReference>
<keyword evidence="11" id="KW-0234">DNA repair</keyword>
<gene>
    <name evidence="19" type="primary">mutM</name>
    <name evidence="19" type="ordered locus">MPUT_0201</name>
</gene>
<keyword evidence="6" id="KW-0227">DNA damage</keyword>
<evidence type="ECO:0000256" key="5">
    <source>
        <dbReference type="ARBA" id="ARBA00022723"/>
    </source>
</evidence>
<keyword evidence="7 16" id="KW-0863">Zinc-finger</keyword>
<dbReference type="GO" id="GO:0003690">
    <property type="term" value="F:double-stranded DNA binding"/>
    <property type="evidence" value="ECO:0007669"/>
    <property type="project" value="UniProtKB-ARBA"/>
</dbReference>
<evidence type="ECO:0000256" key="2">
    <source>
        <dbReference type="ARBA" id="ARBA00001947"/>
    </source>
</evidence>
<dbReference type="AlphaFoldDB" id="A0A7U3ZS97"/>
<dbReference type="InterPro" id="IPR035937">
    <property type="entry name" value="FPG_N"/>
</dbReference>
<dbReference type="Pfam" id="PF01149">
    <property type="entry name" value="Fapy_DNA_glyco"/>
    <property type="match status" value="1"/>
</dbReference>
<dbReference type="InterPro" id="IPR015886">
    <property type="entry name" value="H2TH_FPG"/>
</dbReference>
<dbReference type="KEGG" id="mpf:MPUT_0201"/>
<evidence type="ECO:0000256" key="14">
    <source>
        <dbReference type="ARBA" id="ARBA00023295"/>
    </source>
</evidence>
<evidence type="ECO:0000313" key="20">
    <source>
        <dbReference type="Proteomes" id="UP000008907"/>
    </source>
</evidence>
<dbReference type="Gene3D" id="1.10.8.50">
    <property type="match status" value="1"/>
</dbReference>
<dbReference type="GO" id="GO:0003684">
    <property type="term" value="F:damaged DNA binding"/>
    <property type="evidence" value="ECO:0007669"/>
    <property type="project" value="InterPro"/>
</dbReference>
<dbReference type="RefSeq" id="WP_014034949.1">
    <property type="nucleotide sequence ID" value="NC_015946.1"/>
</dbReference>
<evidence type="ECO:0000259" key="17">
    <source>
        <dbReference type="PROSITE" id="PS51066"/>
    </source>
</evidence>
<name>A0A7U3ZS97_MYCPK</name>
<dbReference type="GO" id="GO:0008270">
    <property type="term" value="F:zinc ion binding"/>
    <property type="evidence" value="ECO:0007669"/>
    <property type="project" value="UniProtKB-KW"/>
</dbReference>
<comment type="catalytic activity">
    <reaction evidence="15">
        <text>2'-deoxyribonucleotide-(2'-deoxyribose 5'-phosphate)-2'-deoxyribonucleotide-DNA = a 3'-end 2'-deoxyribonucleotide-(2,3-dehydro-2,3-deoxyribose 5'-phosphate)-DNA + a 5'-end 5'-phospho-2'-deoxyribonucleoside-DNA + H(+)</text>
        <dbReference type="Rhea" id="RHEA:66592"/>
        <dbReference type="Rhea" id="RHEA-COMP:13180"/>
        <dbReference type="Rhea" id="RHEA-COMP:16897"/>
        <dbReference type="Rhea" id="RHEA-COMP:17067"/>
        <dbReference type="ChEBI" id="CHEBI:15378"/>
        <dbReference type="ChEBI" id="CHEBI:136412"/>
        <dbReference type="ChEBI" id="CHEBI:157695"/>
        <dbReference type="ChEBI" id="CHEBI:167181"/>
        <dbReference type="EC" id="4.2.99.18"/>
    </reaction>
</comment>
<dbReference type="CDD" id="cd08966">
    <property type="entry name" value="EcFpg-like_N"/>
    <property type="match status" value="1"/>
</dbReference>
<dbReference type="Proteomes" id="UP000008907">
    <property type="component" value="Chromosome"/>
</dbReference>
<keyword evidence="12" id="KW-0456">Lyase</keyword>
<evidence type="ECO:0000256" key="1">
    <source>
        <dbReference type="ARBA" id="ARBA00001668"/>
    </source>
</evidence>
<dbReference type="PANTHER" id="PTHR22993">
    <property type="entry name" value="FORMAMIDOPYRIMIDINE-DNA GLYCOSYLASE"/>
    <property type="match status" value="1"/>
</dbReference>
<dbReference type="FunFam" id="1.10.8.50:FF:000003">
    <property type="entry name" value="Formamidopyrimidine-DNA glycosylase"/>
    <property type="match status" value="1"/>
</dbReference>
<feature type="domain" description="Formamidopyrimidine-DNA glycosylase catalytic" evidence="18">
    <location>
        <begin position="2"/>
        <end position="116"/>
    </location>
</feature>
<evidence type="ECO:0000256" key="8">
    <source>
        <dbReference type="ARBA" id="ARBA00022801"/>
    </source>
</evidence>
<comment type="subunit">
    <text evidence="4">Monomer.</text>
</comment>
<dbReference type="PROSITE" id="PS51068">
    <property type="entry name" value="FPG_CAT"/>
    <property type="match status" value="1"/>
</dbReference>
<comment type="cofactor">
    <cofactor evidence="2">
        <name>Zn(2+)</name>
        <dbReference type="ChEBI" id="CHEBI:29105"/>
    </cofactor>
</comment>
<sequence length="275" mass="31413">MPELPEVTTVVKVIKPKILNKTILGINIFTPKIVKSDSVDNFQKKVKNQKINKVFNKAKYIVLELNEHVIISHLRMTGKWVVEQAETYSYDRSWLRAEISLDDQKFFRFYDARGFGTLDIYDKKDYQIVSGLDQLGPIPLNNQVSVDYLYSKTQKTNRAIKTLLLDQHIIAGLGNIYVNEVLFLSKVLPDKPAKLLSRSQVEDIINNSEQVLQKAIAMNGTTISDFESLPGVKGEYQNELLVHLRNNKKCKHCGSKILKTQVNNRGTYYCSVCQS</sequence>
<organism evidence="19 20">
    <name type="scientific">Mycoplasma putrefaciens (strain ATCC 15718 / NCTC 10155 / C30 KS-1 / KS-1)</name>
    <dbReference type="NCBI Taxonomy" id="743965"/>
    <lineage>
        <taxon>Bacteria</taxon>
        <taxon>Bacillati</taxon>
        <taxon>Mycoplasmatota</taxon>
        <taxon>Mollicutes</taxon>
        <taxon>Mycoplasmataceae</taxon>
        <taxon>Mycoplasma</taxon>
    </lineage>
</organism>
<dbReference type="PROSITE" id="PS01242">
    <property type="entry name" value="ZF_FPG_1"/>
    <property type="match status" value="1"/>
</dbReference>
<dbReference type="Gene3D" id="3.20.190.10">
    <property type="entry name" value="MutM-like, N-terminal"/>
    <property type="match status" value="1"/>
</dbReference>
<dbReference type="InterPro" id="IPR010663">
    <property type="entry name" value="Znf_FPG/IleRS"/>
</dbReference>
<dbReference type="NCBIfam" id="NF002211">
    <property type="entry name" value="PRK01103.1"/>
    <property type="match status" value="1"/>
</dbReference>
<dbReference type="PANTHER" id="PTHR22993:SF9">
    <property type="entry name" value="FORMAMIDOPYRIMIDINE-DNA GLYCOSYLASE"/>
    <property type="match status" value="1"/>
</dbReference>
<dbReference type="Pfam" id="PF06827">
    <property type="entry name" value="zf-FPG_IleRS"/>
    <property type="match status" value="1"/>
</dbReference>
<dbReference type="InterPro" id="IPR010979">
    <property type="entry name" value="Ribosomal_uS13-like_H2TH"/>
</dbReference>
<dbReference type="SUPFAM" id="SSF57716">
    <property type="entry name" value="Glucocorticoid receptor-like (DNA-binding domain)"/>
    <property type="match status" value="1"/>
</dbReference>
<keyword evidence="8 19" id="KW-0378">Hydrolase</keyword>
<evidence type="ECO:0000256" key="16">
    <source>
        <dbReference type="PROSITE-ProRule" id="PRU00391"/>
    </source>
</evidence>
<dbReference type="PROSITE" id="PS51066">
    <property type="entry name" value="ZF_FPG_2"/>
    <property type="match status" value="1"/>
</dbReference>
<dbReference type="Pfam" id="PF06831">
    <property type="entry name" value="H2TH"/>
    <property type="match status" value="1"/>
</dbReference>
<evidence type="ECO:0000259" key="18">
    <source>
        <dbReference type="PROSITE" id="PS51068"/>
    </source>
</evidence>
<dbReference type="GO" id="GO:0034039">
    <property type="term" value="F:8-oxo-7,8-dihydroguanine DNA N-glycosylase activity"/>
    <property type="evidence" value="ECO:0007669"/>
    <property type="project" value="TreeGrafter"/>
</dbReference>
<evidence type="ECO:0000256" key="6">
    <source>
        <dbReference type="ARBA" id="ARBA00022763"/>
    </source>
</evidence>
<proteinExistence type="inferred from homology"/>
<evidence type="ECO:0000313" key="19">
    <source>
        <dbReference type="EMBL" id="AEM68593.1"/>
    </source>
</evidence>
<dbReference type="GO" id="GO:0140078">
    <property type="term" value="F:class I DNA-(apurinic or apyrimidinic site) endonuclease activity"/>
    <property type="evidence" value="ECO:0007669"/>
    <property type="project" value="UniProtKB-EC"/>
</dbReference>
<dbReference type="InterPro" id="IPR012319">
    <property type="entry name" value="FPG_cat"/>
</dbReference>
<dbReference type="InterPro" id="IPR015887">
    <property type="entry name" value="DNA_glyclase_Znf_dom_DNA_BS"/>
</dbReference>
<evidence type="ECO:0000256" key="11">
    <source>
        <dbReference type="ARBA" id="ARBA00023204"/>
    </source>
</evidence>
<evidence type="ECO:0000256" key="3">
    <source>
        <dbReference type="ARBA" id="ARBA00009409"/>
    </source>
</evidence>
<dbReference type="InterPro" id="IPR000214">
    <property type="entry name" value="Znf_DNA_glyclase/AP_lyase"/>
</dbReference>
<evidence type="ECO:0000256" key="13">
    <source>
        <dbReference type="ARBA" id="ARBA00023268"/>
    </source>
</evidence>
<reference evidence="19 20" key="1">
    <citation type="journal article" date="2011" name="J. Bacteriol.">
        <title>Genome Sequence of Mycoplasma putrefaciens Type Strain KS1.</title>
        <authorList>
            <person name="Calcutt M.J."/>
            <person name="Foecking M.F."/>
        </authorList>
    </citation>
    <scope>NUCLEOTIDE SEQUENCE [LARGE SCALE GENOMIC DNA]</scope>
    <source>
        <strain evidence="20">ATCC 15718 / NCTC 10155 / C30 KS-1 / KS-1</strain>
    </source>
</reference>
<comment type="similarity">
    <text evidence="3">Belongs to the FPG family.</text>
</comment>
<dbReference type="EC" id="3.2.2.23" evidence="19"/>
<keyword evidence="5" id="KW-0479">Metal-binding</keyword>
<dbReference type="SMART" id="SM00898">
    <property type="entry name" value="Fapy_DNA_glyco"/>
    <property type="match status" value="1"/>
</dbReference>
<keyword evidence="13" id="KW-0511">Multifunctional enzyme</keyword>
<keyword evidence="14 19" id="KW-0326">Glycosidase</keyword>
<dbReference type="EMBL" id="CP003021">
    <property type="protein sequence ID" value="AEM68593.1"/>
    <property type="molecule type" value="Genomic_DNA"/>
</dbReference>
<evidence type="ECO:0000256" key="9">
    <source>
        <dbReference type="ARBA" id="ARBA00022833"/>
    </source>
</evidence>
<evidence type="ECO:0000256" key="10">
    <source>
        <dbReference type="ARBA" id="ARBA00023125"/>
    </source>
</evidence>
<dbReference type="SUPFAM" id="SSF46946">
    <property type="entry name" value="S13-like H2TH domain"/>
    <property type="match status" value="1"/>
</dbReference>
<evidence type="ECO:0000256" key="7">
    <source>
        <dbReference type="ARBA" id="ARBA00022771"/>
    </source>
</evidence>
<dbReference type="NCBIfam" id="TIGR00577">
    <property type="entry name" value="fpg"/>
    <property type="match status" value="1"/>
</dbReference>
<protein>
    <submittedName>
        <fullName evidence="19">Formamidopyrimidine-DNA glycosylase</fullName>
        <ecNumber evidence="19">3.2.2.23</ecNumber>
    </submittedName>
</protein>
<evidence type="ECO:0000256" key="4">
    <source>
        <dbReference type="ARBA" id="ARBA00011245"/>
    </source>
</evidence>
<keyword evidence="9" id="KW-0862">Zinc</keyword>
<keyword evidence="10" id="KW-0238">DNA-binding</keyword>
<dbReference type="InterPro" id="IPR020629">
    <property type="entry name" value="FPG_Glyclase"/>
</dbReference>
<dbReference type="GO" id="GO:0006284">
    <property type="term" value="P:base-excision repair"/>
    <property type="evidence" value="ECO:0007669"/>
    <property type="project" value="InterPro"/>
</dbReference>
<evidence type="ECO:0000256" key="15">
    <source>
        <dbReference type="ARBA" id="ARBA00044632"/>
    </source>
</evidence>
<feature type="domain" description="FPG-type" evidence="17">
    <location>
        <begin position="241"/>
        <end position="275"/>
    </location>
</feature>
<evidence type="ECO:0000256" key="12">
    <source>
        <dbReference type="ARBA" id="ARBA00023239"/>
    </source>
</evidence>
<comment type="catalytic activity">
    <reaction evidence="1">
        <text>Hydrolysis of DNA containing ring-opened 7-methylguanine residues, releasing 2,6-diamino-4-hydroxy-5-(N-methyl)formamidopyrimidine.</text>
        <dbReference type="EC" id="3.2.2.23"/>
    </reaction>
</comment>